<reference evidence="1 2" key="1">
    <citation type="submission" date="2021-06" db="EMBL/GenBank/DDBJ databases">
        <title>Caerostris darwini draft genome.</title>
        <authorList>
            <person name="Kono N."/>
            <person name="Arakawa K."/>
        </authorList>
    </citation>
    <scope>NUCLEOTIDE SEQUENCE [LARGE SCALE GENOMIC DNA]</scope>
</reference>
<evidence type="ECO:0000313" key="1">
    <source>
        <dbReference type="EMBL" id="GIY17336.1"/>
    </source>
</evidence>
<accession>A0AAV4RAK3</accession>
<dbReference type="AlphaFoldDB" id="A0AAV4RAK3"/>
<sequence>MNYLPMQYAIIRVQLSLFSHPEYLLHPISPEAAGQINEVLSCPSAVNNAQGRRTPHFIRPPNATERYQEVFWGKTAELAAETYVALLHLDQKETEQF</sequence>
<organism evidence="1 2">
    <name type="scientific">Caerostris darwini</name>
    <dbReference type="NCBI Taxonomy" id="1538125"/>
    <lineage>
        <taxon>Eukaryota</taxon>
        <taxon>Metazoa</taxon>
        <taxon>Ecdysozoa</taxon>
        <taxon>Arthropoda</taxon>
        <taxon>Chelicerata</taxon>
        <taxon>Arachnida</taxon>
        <taxon>Araneae</taxon>
        <taxon>Araneomorphae</taxon>
        <taxon>Entelegynae</taxon>
        <taxon>Araneoidea</taxon>
        <taxon>Araneidae</taxon>
        <taxon>Caerostris</taxon>
    </lineage>
</organism>
<dbReference type="EMBL" id="BPLQ01005801">
    <property type="protein sequence ID" value="GIY17336.1"/>
    <property type="molecule type" value="Genomic_DNA"/>
</dbReference>
<proteinExistence type="predicted"/>
<dbReference type="Proteomes" id="UP001054837">
    <property type="component" value="Unassembled WGS sequence"/>
</dbReference>
<comment type="caution">
    <text evidence="1">The sequence shown here is derived from an EMBL/GenBank/DDBJ whole genome shotgun (WGS) entry which is preliminary data.</text>
</comment>
<evidence type="ECO:0000313" key="2">
    <source>
        <dbReference type="Proteomes" id="UP001054837"/>
    </source>
</evidence>
<gene>
    <name evidence="1" type="ORF">CDAR_572131</name>
</gene>
<name>A0AAV4RAK3_9ARAC</name>
<keyword evidence="2" id="KW-1185">Reference proteome</keyword>
<protein>
    <submittedName>
        <fullName evidence="1">Uncharacterized protein</fullName>
    </submittedName>
</protein>